<evidence type="ECO:0000256" key="11">
    <source>
        <dbReference type="PIRNR" id="PIRNR006268"/>
    </source>
</evidence>
<sequence>MTKSHTSAPEMSLSRTDFGFRGRFRAMASPCELLIASGDERVALSLTQTAIKECQRLEQKYSRFLAGNWLWRLNHSAGAPFMLDSEAAALLQFAKRCWQLSEGLFDITAGPLLALWCFEKGNRSETSLPSSTDIKNALSRVGFQHLKFSPHFDDRAEDKSVQEITEPPWIMLPEVMALDFGGLVKEYAADRVAGLCMTRAATTEVLVNLGGDIAVSGNRCWQVGIEDPANLDRAAELISLNMGALANSGDSRRFIEHQGRRYGHILDPRSGHPVQGAPRSVTVQAASCITAGMLATLAILKGAAAEDFLKAQQLEYSVIR</sequence>
<evidence type="ECO:0000256" key="5">
    <source>
        <dbReference type="ARBA" id="ARBA00022679"/>
    </source>
</evidence>
<gene>
    <name evidence="13" type="primary">apbE_2</name>
    <name evidence="13" type="ORF">NCTC10738_03811</name>
</gene>
<comment type="cofactor">
    <cofactor evidence="12">
        <name>Mg(2+)</name>
        <dbReference type="ChEBI" id="CHEBI:18420"/>
    </cofactor>
    <cofactor evidence="12">
        <name>Mn(2+)</name>
        <dbReference type="ChEBI" id="CHEBI:29035"/>
    </cofactor>
    <text evidence="12">Magnesium. Can also use manganese.</text>
</comment>
<dbReference type="PIRSF" id="PIRSF006268">
    <property type="entry name" value="ApbE"/>
    <property type="match status" value="1"/>
</dbReference>
<dbReference type="EC" id="2.7.1.180" evidence="2 11"/>
<evidence type="ECO:0000256" key="2">
    <source>
        <dbReference type="ARBA" id="ARBA00011955"/>
    </source>
</evidence>
<dbReference type="PANTHER" id="PTHR30040:SF2">
    <property type="entry name" value="FAD:PROTEIN FMN TRANSFERASE"/>
    <property type="match status" value="1"/>
</dbReference>
<keyword evidence="4 11" id="KW-0285">Flavoprotein</keyword>
<accession>A0A380BRA0</accession>
<dbReference type="Gene3D" id="3.10.520.10">
    <property type="entry name" value="ApbE-like domains"/>
    <property type="match status" value="1"/>
</dbReference>
<evidence type="ECO:0000256" key="7">
    <source>
        <dbReference type="ARBA" id="ARBA00022827"/>
    </source>
</evidence>
<dbReference type="GO" id="GO:0046872">
    <property type="term" value="F:metal ion binding"/>
    <property type="evidence" value="ECO:0007669"/>
    <property type="project" value="UniProtKB-UniRule"/>
</dbReference>
<dbReference type="PANTHER" id="PTHR30040">
    <property type="entry name" value="THIAMINE BIOSYNTHESIS LIPOPROTEIN APBE"/>
    <property type="match status" value="1"/>
</dbReference>
<dbReference type="Pfam" id="PF02424">
    <property type="entry name" value="ApbE"/>
    <property type="match status" value="1"/>
</dbReference>
<dbReference type="AlphaFoldDB" id="A0A380BRA0"/>
<protein>
    <recommendedName>
        <fullName evidence="3 11">FAD:protein FMN transferase</fullName>
        <ecNumber evidence="2 11">2.7.1.180</ecNumber>
    </recommendedName>
    <alternativeName>
        <fullName evidence="9 11">Flavin transferase</fullName>
    </alternativeName>
</protein>
<proteinExistence type="inferred from homology"/>
<name>A0A380BRA0_9GAMM</name>
<reference evidence="13 14" key="1">
    <citation type="submission" date="2018-06" db="EMBL/GenBank/DDBJ databases">
        <authorList>
            <consortium name="Pathogen Informatics"/>
            <person name="Doyle S."/>
        </authorList>
    </citation>
    <scope>NUCLEOTIDE SEQUENCE [LARGE SCALE GENOMIC DNA]</scope>
    <source>
        <strain evidence="13 14">NCTC10738</strain>
    </source>
</reference>
<dbReference type="Proteomes" id="UP000254069">
    <property type="component" value="Unassembled WGS sequence"/>
</dbReference>
<organism evidence="13 14">
    <name type="scientific">Shewanella algae</name>
    <dbReference type="NCBI Taxonomy" id="38313"/>
    <lineage>
        <taxon>Bacteria</taxon>
        <taxon>Pseudomonadati</taxon>
        <taxon>Pseudomonadota</taxon>
        <taxon>Gammaproteobacteria</taxon>
        <taxon>Alteromonadales</taxon>
        <taxon>Shewanellaceae</taxon>
        <taxon>Shewanella</taxon>
    </lineage>
</organism>
<keyword evidence="14" id="KW-1185">Reference proteome</keyword>
<keyword evidence="13" id="KW-0449">Lipoprotein</keyword>
<comment type="similarity">
    <text evidence="1 11">Belongs to the ApbE family.</text>
</comment>
<dbReference type="SUPFAM" id="SSF143631">
    <property type="entry name" value="ApbE-like"/>
    <property type="match status" value="1"/>
</dbReference>
<keyword evidence="8 11" id="KW-0460">Magnesium</keyword>
<comment type="catalytic activity">
    <reaction evidence="10 11">
        <text>L-threonyl-[protein] + FAD = FMN-L-threonyl-[protein] + AMP + H(+)</text>
        <dbReference type="Rhea" id="RHEA:36847"/>
        <dbReference type="Rhea" id="RHEA-COMP:11060"/>
        <dbReference type="Rhea" id="RHEA-COMP:11061"/>
        <dbReference type="ChEBI" id="CHEBI:15378"/>
        <dbReference type="ChEBI" id="CHEBI:30013"/>
        <dbReference type="ChEBI" id="CHEBI:57692"/>
        <dbReference type="ChEBI" id="CHEBI:74257"/>
        <dbReference type="ChEBI" id="CHEBI:456215"/>
        <dbReference type="EC" id="2.7.1.180"/>
    </reaction>
</comment>
<evidence type="ECO:0000313" key="14">
    <source>
        <dbReference type="Proteomes" id="UP000254069"/>
    </source>
</evidence>
<dbReference type="InterPro" id="IPR024932">
    <property type="entry name" value="ApbE"/>
</dbReference>
<evidence type="ECO:0000256" key="4">
    <source>
        <dbReference type="ARBA" id="ARBA00022630"/>
    </source>
</evidence>
<keyword evidence="7 11" id="KW-0274">FAD</keyword>
<evidence type="ECO:0000256" key="3">
    <source>
        <dbReference type="ARBA" id="ARBA00016337"/>
    </source>
</evidence>
<evidence type="ECO:0000256" key="8">
    <source>
        <dbReference type="ARBA" id="ARBA00022842"/>
    </source>
</evidence>
<evidence type="ECO:0000256" key="9">
    <source>
        <dbReference type="ARBA" id="ARBA00031306"/>
    </source>
</evidence>
<evidence type="ECO:0000256" key="10">
    <source>
        <dbReference type="ARBA" id="ARBA00048540"/>
    </source>
</evidence>
<dbReference type="GO" id="GO:0016740">
    <property type="term" value="F:transferase activity"/>
    <property type="evidence" value="ECO:0007669"/>
    <property type="project" value="UniProtKB-UniRule"/>
</dbReference>
<keyword evidence="6 11" id="KW-0479">Metal-binding</keyword>
<evidence type="ECO:0000256" key="12">
    <source>
        <dbReference type="PIRSR" id="PIRSR006268-2"/>
    </source>
</evidence>
<dbReference type="EMBL" id="UGYO01000002">
    <property type="protein sequence ID" value="SUJ05506.1"/>
    <property type="molecule type" value="Genomic_DNA"/>
</dbReference>
<evidence type="ECO:0000313" key="13">
    <source>
        <dbReference type="EMBL" id="SUJ05506.1"/>
    </source>
</evidence>
<evidence type="ECO:0000256" key="6">
    <source>
        <dbReference type="ARBA" id="ARBA00022723"/>
    </source>
</evidence>
<keyword evidence="5 11" id="KW-0808">Transferase</keyword>
<feature type="binding site" evidence="12">
    <location>
        <position position="182"/>
    </location>
    <ligand>
        <name>Mg(2+)</name>
        <dbReference type="ChEBI" id="CHEBI:18420"/>
    </ligand>
</feature>
<evidence type="ECO:0000256" key="1">
    <source>
        <dbReference type="ARBA" id="ARBA00008282"/>
    </source>
</evidence>
<feature type="binding site" evidence="12">
    <location>
        <position position="296"/>
    </location>
    <ligand>
        <name>Mg(2+)</name>
        <dbReference type="ChEBI" id="CHEBI:18420"/>
    </ligand>
</feature>
<dbReference type="InterPro" id="IPR003374">
    <property type="entry name" value="ApbE-like_sf"/>
</dbReference>